<dbReference type="KEGG" id="sdf:ACG33_02695"/>
<dbReference type="RefSeq" id="WP_066918479.1">
    <property type="nucleotide sequence ID" value="NZ_CP011971.1"/>
</dbReference>
<dbReference type="STRING" id="465721.ACG33_02695"/>
<evidence type="ECO:0000259" key="1">
    <source>
        <dbReference type="Pfam" id="PF18138"/>
    </source>
</evidence>
<keyword evidence="3" id="KW-1185">Reference proteome</keyword>
<dbReference type="Proteomes" id="UP000070250">
    <property type="component" value="Chromosome"/>
</dbReference>
<dbReference type="Pfam" id="PF18138">
    <property type="entry name" value="bacHORMA_1"/>
    <property type="match status" value="1"/>
</dbReference>
<reference evidence="2 3" key="1">
    <citation type="submission" date="2015-06" db="EMBL/GenBank/DDBJ databases">
        <title>A Comprehensive Approach to Explore the Metabolic and Phylogenetic Diversity of Bacterial Steroid Degradation in the Environment: Testosterone as an Example.</title>
        <authorList>
            <person name="Yang F.-C."/>
            <person name="Chen Y.-L."/>
            <person name="Yu C.-P."/>
            <person name="Tang S.-L."/>
            <person name="Wang P.-H."/>
            <person name="Ismail W."/>
            <person name="Wang C.-H."/>
            <person name="Yang C.-Y."/>
            <person name="Chiang Y.-R."/>
        </authorList>
    </citation>
    <scope>NUCLEOTIDE SEQUENCE [LARGE SCALE GENOMIC DNA]</scope>
    <source>
        <strain evidence="2 3">DSM 18526</strain>
    </source>
</reference>
<feature type="domain" description="Bacterial HORMA" evidence="1">
    <location>
        <begin position="3"/>
        <end position="168"/>
    </location>
</feature>
<gene>
    <name evidence="2" type="ORF">ACG33_02695</name>
</gene>
<dbReference type="EMBL" id="CP011971">
    <property type="protein sequence ID" value="AMN46034.1"/>
    <property type="molecule type" value="Genomic_DNA"/>
</dbReference>
<accession>A0A127F6I6</accession>
<organism evidence="2 3">
    <name type="scientific">Steroidobacter denitrificans</name>
    <dbReference type="NCBI Taxonomy" id="465721"/>
    <lineage>
        <taxon>Bacteria</taxon>
        <taxon>Pseudomonadati</taxon>
        <taxon>Pseudomonadota</taxon>
        <taxon>Gammaproteobacteria</taxon>
        <taxon>Steroidobacterales</taxon>
        <taxon>Steroidobacteraceae</taxon>
        <taxon>Steroidobacter</taxon>
    </lineage>
</organism>
<name>A0A127F6I6_STEDE</name>
<protein>
    <recommendedName>
        <fullName evidence="1">Bacterial HORMA domain-containing protein</fullName>
    </recommendedName>
</protein>
<dbReference type="OrthoDB" id="7594557at2"/>
<evidence type="ECO:0000313" key="3">
    <source>
        <dbReference type="Proteomes" id="UP000070250"/>
    </source>
</evidence>
<sequence>MSSFTITESTTFTITHARHMAAKVAADLKRMQRFYGRPSDSQIADYETEAIELLKAGYFGTLTVGFLRDGEWIEPTLRYTARDLAGMAANDDDPGRLRPGLDVSGAKFHNYLTYSPAWDALSSSEKDAFKKRMPFYRSGMTQPTVHGYLVDDKTYSAGGRALSRASVRAY</sequence>
<dbReference type="InterPro" id="IPR041162">
    <property type="entry name" value="Bact_HORMA_1"/>
</dbReference>
<dbReference type="AlphaFoldDB" id="A0A127F6I6"/>
<proteinExistence type="predicted"/>
<dbReference type="PATRIC" id="fig|465721.4.peg.584"/>
<evidence type="ECO:0000313" key="2">
    <source>
        <dbReference type="EMBL" id="AMN46034.1"/>
    </source>
</evidence>